<comment type="similarity">
    <text evidence="1">Belongs to the universal stress protein A family.</text>
</comment>
<name>A0AA96WHV7_9CYAN</name>
<evidence type="ECO:0000313" key="3">
    <source>
        <dbReference type="EMBL" id="WNZ25588.1"/>
    </source>
</evidence>
<dbReference type="InterPro" id="IPR006016">
    <property type="entry name" value="UspA"/>
</dbReference>
<feature type="domain" description="UspA" evidence="2">
    <location>
        <begin position="3"/>
        <end position="155"/>
    </location>
</feature>
<dbReference type="InterPro" id="IPR014729">
    <property type="entry name" value="Rossmann-like_a/b/a_fold"/>
</dbReference>
<evidence type="ECO:0000256" key="1">
    <source>
        <dbReference type="ARBA" id="ARBA00008791"/>
    </source>
</evidence>
<dbReference type="RefSeq" id="WP_063834741.1">
    <property type="nucleotide sequence ID" value="NZ_CP053586.1"/>
</dbReference>
<dbReference type="AlphaFoldDB" id="A0AA96WHV7"/>
<sequence length="184" mass="20209">MGFHRILAAIDHSPLSQAVFEQALDLATTNQAQLLLFHCLTADLVSAPPFAGELGISPQLVNQAYQSQYVRFEEQLHHSRLLLHHYREMAAQKGVTAECDYRVIEPGQGLCQAALNWNADLLILGRRGRKGLTEVLLGSVSNYVLHHAPCAVLVIQAEPSALEGKEAQQKQVKPAVPSNLAMKQ</sequence>
<dbReference type="CDD" id="cd23659">
    <property type="entry name" value="USP_At3g01520-like"/>
    <property type="match status" value="1"/>
</dbReference>
<dbReference type="PANTHER" id="PTHR46268:SF8">
    <property type="entry name" value="UNIVERSAL STRESS PROTEIN SLL1388"/>
    <property type="match status" value="1"/>
</dbReference>
<dbReference type="Gene3D" id="3.40.50.620">
    <property type="entry name" value="HUPs"/>
    <property type="match status" value="1"/>
</dbReference>
<organism evidence="3">
    <name type="scientific">Leptolyngbya sp. NK1-12</name>
    <dbReference type="NCBI Taxonomy" id="2547451"/>
    <lineage>
        <taxon>Bacteria</taxon>
        <taxon>Bacillati</taxon>
        <taxon>Cyanobacteriota</taxon>
        <taxon>Cyanophyceae</taxon>
        <taxon>Leptolyngbyales</taxon>
        <taxon>Leptolyngbyaceae</taxon>
        <taxon>Leptolyngbya group</taxon>
        <taxon>Leptolyngbya</taxon>
    </lineage>
</organism>
<dbReference type="SUPFAM" id="SSF52402">
    <property type="entry name" value="Adenine nucleotide alpha hydrolases-like"/>
    <property type="match status" value="1"/>
</dbReference>
<accession>A0AA96WHV7</accession>
<dbReference type="PRINTS" id="PR01438">
    <property type="entry name" value="UNVRSLSTRESS"/>
</dbReference>
<dbReference type="PANTHER" id="PTHR46268">
    <property type="entry name" value="STRESS RESPONSE PROTEIN NHAX"/>
    <property type="match status" value="1"/>
</dbReference>
<protein>
    <submittedName>
        <fullName evidence="3">Universal stress protein</fullName>
    </submittedName>
</protein>
<dbReference type="EMBL" id="CP053586">
    <property type="protein sequence ID" value="WNZ25588.1"/>
    <property type="molecule type" value="Genomic_DNA"/>
</dbReference>
<reference evidence="3" key="1">
    <citation type="submission" date="2020-05" db="EMBL/GenBank/DDBJ databases">
        <authorList>
            <person name="Zhu T."/>
            <person name="Keshari N."/>
            <person name="Lu X."/>
        </authorList>
    </citation>
    <scope>NUCLEOTIDE SEQUENCE</scope>
    <source>
        <strain evidence="3">NK1-12</strain>
    </source>
</reference>
<proteinExistence type="inferred from homology"/>
<gene>
    <name evidence="3" type="ORF">HJG54_23945</name>
</gene>
<dbReference type="InterPro" id="IPR006015">
    <property type="entry name" value="Universal_stress_UspA"/>
</dbReference>
<dbReference type="Pfam" id="PF00582">
    <property type="entry name" value="Usp"/>
    <property type="match status" value="1"/>
</dbReference>
<evidence type="ECO:0000259" key="2">
    <source>
        <dbReference type="Pfam" id="PF00582"/>
    </source>
</evidence>